<evidence type="ECO:0000313" key="5">
    <source>
        <dbReference type="Proteomes" id="UP000245207"/>
    </source>
</evidence>
<dbReference type="GO" id="GO:0004864">
    <property type="term" value="F:protein phosphatase inhibitor activity"/>
    <property type="evidence" value="ECO:0007669"/>
    <property type="project" value="TreeGrafter"/>
</dbReference>
<evidence type="ECO:0000256" key="2">
    <source>
        <dbReference type="ARBA" id="ARBA00022589"/>
    </source>
</evidence>
<dbReference type="InterPro" id="IPR050279">
    <property type="entry name" value="Plant_def-hormone_signal"/>
</dbReference>
<dbReference type="GO" id="GO:0006952">
    <property type="term" value="P:defense response"/>
    <property type="evidence" value="ECO:0007669"/>
    <property type="project" value="InterPro"/>
</dbReference>
<dbReference type="PANTHER" id="PTHR31213:SF19">
    <property type="entry name" value="BET V I_MAJOR LATEX PROTEIN DOMAIN-CONTAINING PROTEIN"/>
    <property type="match status" value="1"/>
</dbReference>
<dbReference type="OrthoDB" id="1879545at2759"/>
<organism evidence="4 5">
    <name type="scientific">Artemisia annua</name>
    <name type="common">Sweet wormwood</name>
    <dbReference type="NCBI Taxonomy" id="35608"/>
    <lineage>
        <taxon>Eukaryota</taxon>
        <taxon>Viridiplantae</taxon>
        <taxon>Streptophyta</taxon>
        <taxon>Embryophyta</taxon>
        <taxon>Tracheophyta</taxon>
        <taxon>Spermatophyta</taxon>
        <taxon>Magnoliopsida</taxon>
        <taxon>eudicotyledons</taxon>
        <taxon>Gunneridae</taxon>
        <taxon>Pentapetalae</taxon>
        <taxon>asterids</taxon>
        <taxon>campanulids</taxon>
        <taxon>Asterales</taxon>
        <taxon>Asteraceae</taxon>
        <taxon>Asteroideae</taxon>
        <taxon>Anthemideae</taxon>
        <taxon>Artemisiinae</taxon>
        <taxon>Artemisia</taxon>
    </lineage>
</organism>
<protein>
    <submittedName>
        <fullName evidence="4">Bet v I domain-containing protein</fullName>
    </submittedName>
</protein>
<keyword evidence="2" id="KW-0017">Alkaloid metabolism</keyword>
<proteinExistence type="inferred from homology"/>
<dbReference type="STRING" id="35608.A0A2U1KR21"/>
<comment type="caution">
    <text evidence="4">The sequence shown here is derived from an EMBL/GenBank/DDBJ whole genome shotgun (WGS) entry which is preliminary data.</text>
</comment>
<dbReference type="Gene3D" id="3.30.530.20">
    <property type="match status" value="1"/>
</dbReference>
<dbReference type="Pfam" id="PF00407">
    <property type="entry name" value="Bet_v_1"/>
    <property type="match status" value="1"/>
</dbReference>
<accession>A0A2U1KR21</accession>
<evidence type="ECO:0000313" key="4">
    <source>
        <dbReference type="EMBL" id="PWA39205.1"/>
    </source>
</evidence>
<sequence length="152" mass="16930">MFKTLIEEVELKAPASKAWSLYGTLELAKMLHGKTIKALDVVEGDGGTGTIIKVAFKHGSDIKYFKQKFTKVDNEKRVKETVIVEGGYPDAGFNFFKTKFEIKENKNSDTSILKVQLEYEVKEEFAANASLVTTEAYVAVAKLANEHFANSN</sequence>
<dbReference type="GO" id="GO:0005737">
    <property type="term" value="C:cytoplasm"/>
    <property type="evidence" value="ECO:0007669"/>
    <property type="project" value="TreeGrafter"/>
</dbReference>
<name>A0A2U1KR21_ARTAN</name>
<evidence type="ECO:0000259" key="3">
    <source>
        <dbReference type="Pfam" id="PF00407"/>
    </source>
</evidence>
<gene>
    <name evidence="4" type="ORF">CTI12_AA574130</name>
</gene>
<dbReference type="SUPFAM" id="SSF55961">
    <property type="entry name" value="Bet v1-like"/>
    <property type="match status" value="1"/>
</dbReference>
<dbReference type="GO" id="GO:0005634">
    <property type="term" value="C:nucleus"/>
    <property type="evidence" value="ECO:0007669"/>
    <property type="project" value="TreeGrafter"/>
</dbReference>
<dbReference type="GO" id="GO:0009820">
    <property type="term" value="P:alkaloid metabolic process"/>
    <property type="evidence" value="ECO:0007669"/>
    <property type="project" value="UniProtKB-KW"/>
</dbReference>
<keyword evidence="5" id="KW-1185">Reference proteome</keyword>
<dbReference type="PANTHER" id="PTHR31213">
    <property type="entry name" value="OS08G0374000 PROTEIN-RELATED"/>
    <property type="match status" value="1"/>
</dbReference>
<dbReference type="EMBL" id="PKPP01014846">
    <property type="protein sequence ID" value="PWA39205.1"/>
    <property type="molecule type" value="Genomic_DNA"/>
</dbReference>
<dbReference type="AlphaFoldDB" id="A0A2U1KR21"/>
<reference evidence="4 5" key="1">
    <citation type="journal article" date="2018" name="Mol. Plant">
        <title>The genome of Artemisia annua provides insight into the evolution of Asteraceae family and artemisinin biosynthesis.</title>
        <authorList>
            <person name="Shen Q."/>
            <person name="Zhang L."/>
            <person name="Liao Z."/>
            <person name="Wang S."/>
            <person name="Yan T."/>
            <person name="Shi P."/>
            <person name="Liu M."/>
            <person name="Fu X."/>
            <person name="Pan Q."/>
            <person name="Wang Y."/>
            <person name="Lv Z."/>
            <person name="Lu X."/>
            <person name="Zhang F."/>
            <person name="Jiang W."/>
            <person name="Ma Y."/>
            <person name="Chen M."/>
            <person name="Hao X."/>
            <person name="Li L."/>
            <person name="Tang Y."/>
            <person name="Lv G."/>
            <person name="Zhou Y."/>
            <person name="Sun X."/>
            <person name="Brodelius P.E."/>
            <person name="Rose J.K.C."/>
            <person name="Tang K."/>
        </authorList>
    </citation>
    <scope>NUCLEOTIDE SEQUENCE [LARGE SCALE GENOMIC DNA]</scope>
    <source>
        <strain evidence="5">cv. Huhao1</strain>
        <tissue evidence="4">Leaf</tissue>
    </source>
</reference>
<feature type="domain" description="Bet v I/Major latex protein" evidence="3">
    <location>
        <begin position="3"/>
        <end position="130"/>
    </location>
</feature>
<dbReference type="InterPro" id="IPR000916">
    <property type="entry name" value="Bet_v_I/MLP"/>
</dbReference>
<dbReference type="GO" id="GO:0038023">
    <property type="term" value="F:signaling receptor activity"/>
    <property type="evidence" value="ECO:0007669"/>
    <property type="project" value="TreeGrafter"/>
</dbReference>
<comment type="similarity">
    <text evidence="1">Belongs to the BetVI family.</text>
</comment>
<dbReference type="InterPro" id="IPR023393">
    <property type="entry name" value="START-like_dom_sf"/>
</dbReference>
<evidence type="ECO:0000256" key="1">
    <source>
        <dbReference type="ARBA" id="ARBA00009744"/>
    </source>
</evidence>
<dbReference type="GO" id="GO:0009738">
    <property type="term" value="P:abscisic acid-activated signaling pathway"/>
    <property type="evidence" value="ECO:0007669"/>
    <property type="project" value="TreeGrafter"/>
</dbReference>
<dbReference type="Proteomes" id="UP000245207">
    <property type="component" value="Unassembled WGS sequence"/>
</dbReference>
<dbReference type="GO" id="GO:0010427">
    <property type="term" value="F:abscisic acid binding"/>
    <property type="evidence" value="ECO:0007669"/>
    <property type="project" value="TreeGrafter"/>
</dbReference>